<gene>
    <name evidence="3" type="primary">LOC113788621</name>
</gene>
<feature type="domain" description="Xrn1 N-terminal" evidence="1">
    <location>
        <begin position="10"/>
        <end position="75"/>
    </location>
</feature>
<dbReference type="Pfam" id="PF03159">
    <property type="entry name" value="XRN_N"/>
    <property type="match status" value="2"/>
</dbReference>
<feature type="domain" description="Xrn1 N-terminal" evidence="1">
    <location>
        <begin position="84"/>
        <end position="131"/>
    </location>
</feature>
<accession>A0A6P6XK35</accession>
<dbReference type="Proteomes" id="UP000515146">
    <property type="component" value="Unplaced"/>
</dbReference>
<dbReference type="InterPro" id="IPR004859">
    <property type="entry name" value="Xrn1_N"/>
</dbReference>
<organism evidence="2 3">
    <name type="scientific">Dermatophagoides pteronyssinus</name>
    <name type="common">European house dust mite</name>
    <dbReference type="NCBI Taxonomy" id="6956"/>
    <lineage>
        <taxon>Eukaryota</taxon>
        <taxon>Metazoa</taxon>
        <taxon>Ecdysozoa</taxon>
        <taxon>Arthropoda</taxon>
        <taxon>Chelicerata</taxon>
        <taxon>Arachnida</taxon>
        <taxon>Acari</taxon>
        <taxon>Acariformes</taxon>
        <taxon>Sarcoptiformes</taxon>
        <taxon>Astigmata</taxon>
        <taxon>Psoroptidia</taxon>
        <taxon>Analgoidea</taxon>
        <taxon>Pyroglyphidae</taxon>
        <taxon>Dermatophagoidinae</taxon>
        <taxon>Dermatophagoides</taxon>
    </lineage>
</organism>
<dbReference type="InterPro" id="IPR027073">
    <property type="entry name" value="5_3_exoribonuclease"/>
</dbReference>
<dbReference type="Gene3D" id="3.40.50.12390">
    <property type="match status" value="1"/>
</dbReference>
<dbReference type="AlphaFoldDB" id="A0A6P6XK35"/>
<dbReference type="GO" id="GO:0004534">
    <property type="term" value="F:5'-3' RNA exonuclease activity"/>
    <property type="evidence" value="ECO:0007669"/>
    <property type="project" value="TreeGrafter"/>
</dbReference>
<reference evidence="3" key="1">
    <citation type="submission" date="2025-08" db="UniProtKB">
        <authorList>
            <consortium name="RefSeq"/>
        </authorList>
    </citation>
    <scope>IDENTIFICATION</scope>
    <source>
        <strain evidence="3">Airmid</strain>
    </source>
</reference>
<dbReference type="GO" id="GO:0003723">
    <property type="term" value="F:RNA binding"/>
    <property type="evidence" value="ECO:0007669"/>
    <property type="project" value="TreeGrafter"/>
</dbReference>
<dbReference type="PANTHER" id="PTHR12341">
    <property type="entry name" value="5'-&gt;3' EXORIBONUCLEASE"/>
    <property type="match status" value="1"/>
</dbReference>
<proteinExistence type="predicted"/>
<name>A0A6P6XK35_DERPT</name>
<evidence type="ECO:0000313" key="3">
    <source>
        <dbReference type="RefSeq" id="XP_027193890.1"/>
    </source>
</evidence>
<sequence length="144" mass="16657">MLSFSEVNSRNYTRGFNFIGAYLDRLILTFTPNKLIYIAVDGVAPAAKMIQQRTRRYRKAGELIAKKKIHNHINELLRSKDAREHKILDFIKANRQNKTFYNASHVLFSPDADLILLLLASHVKNILLVREAMSLNYFIIPLRA</sequence>
<dbReference type="InParanoid" id="A0A6P6XK35"/>
<protein>
    <submittedName>
        <fullName evidence="3">5'-3' exoribonuclease 2 homolog</fullName>
    </submittedName>
</protein>
<dbReference type="KEGG" id="dpte:113788621"/>
<dbReference type="GO" id="GO:0000956">
    <property type="term" value="P:nuclear-transcribed mRNA catabolic process"/>
    <property type="evidence" value="ECO:0007669"/>
    <property type="project" value="TreeGrafter"/>
</dbReference>
<dbReference type="RefSeq" id="XP_027193890.1">
    <property type="nucleotide sequence ID" value="XM_027338089.1"/>
</dbReference>
<keyword evidence="2" id="KW-1185">Reference proteome</keyword>
<evidence type="ECO:0000259" key="1">
    <source>
        <dbReference type="Pfam" id="PF03159"/>
    </source>
</evidence>
<dbReference type="GO" id="GO:0005634">
    <property type="term" value="C:nucleus"/>
    <property type="evidence" value="ECO:0007669"/>
    <property type="project" value="TreeGrafter"/>
</dbReference>
<dbReference type="OrthoDB" id="372487at2759"/>
<evidence type="ECO:0000313" key="2">
    <source>
        <dbReference type="Proteomes" id="UP000515146"/>
    </source>
</evidence>